<dbReference type="GO" id="GO:0005524">
    <property type="term" value="F:ATP binding"/>
    <property type="evidence" value="ECO:0007669"/>
    <property type="project" value="UniProtKB-KW"/>
</dbReference>
<dbReference type="Pfam" id="PF01467">
    <property type="entry name" value="CTP_transf_like"/>
    <property type="match status" value="1"/>
</dbReference>
<evidence type="ECO:0000256" key="5">
    <source>
        <dbReference type="ARBA" id="ARBA00022695"/>
    </source>
</evidence>
<dbReference type="HAMAP" id="MF_00244">
    <property type="entry name" value="NaMN_adenylyltr"/>
    <property type="match status" value="1"/>
</dbReference>
<keyword evidence="3 10" id="KW-0662">Pyridine nucleotide biosynthesis</keyword>
<evidence type="ECO:0000256" key="6">
    <source>
        <dbReference type="ARBA" id="ARBA00022741"/>
    </source>
</evidence>
<dbReference type="OrthoDB" id="5295945at2"/>
<reference evidence="12 13" key="1">
    <citation type="submission" date="2018-02" db="EMBL/GenBank/DDBJ databases">
        <title>Genomic Encyclopedia of Archaeal and Bacterial Type Strains, Phase II (KMG-II): from individual species to whole genera.</title>
        <authorList>
            <person name="Goeker M."/>
        </authorList>
    </citation>
    <scope>NUCLEOTIDE SEQUENCE [LARGE SCALE GENOMIC DNA]</scope>
    <source>
        <strain evidence="12 13">DSM 15099</strain>
    </source>
</reference>
<dbReference type="EC" id="2.7.7.18" evidence="10"/>
<evidence type="ECO:0000313" key="13">
    <source>
        <dbReference type="Proteomes" id="UP000239863"/>
    </source>
</evidence>
<keyword evidence="6 10" id="KW-0547">Nucleotide-binding</keyword>
<accession>A0A2S6FWV4</accession>
<dbReference type="STRING" id="37659.GCA_000703125_00148"/>
<comment type="caution">
    <text evidence="12">The sequence shown here is derived from an EMBL/GenBank/DDBJ whole genome shotgun (WGS) entry which is preliminary data.</text>
</comment>
<evidence type="ECO:0000256" key="2">
    <source>
        <dbReference type="ARBA" id="ARBA00005019"/>
    </source>
</evidence>
<evidence type="ECO:0000256" key="10">
    <source>
        <dbReference type="HAMAP-Rule" id="MF_00244"/>
    </source>
</evidence>
<evidence type="ECO:0000256" key="7">
    <source>
        <dbReference type="ARBA" id="ARBA00022840"/>
    </source>
</evidence>
<evidence type="ECO:0000256" key="1">
    <source>
        <dbReference type="ARBA" id="ARBA00002324"/>
    </source>
</evidence>
<dbReference type="NCBIfam" id="NF000840">
    <property type="entry name" value="PRK00071.1-3"/>
    <property type="match status" value="1"/>
</dbReference>
<evidence type="ECO:0000256" key="9">
    <source>
        <dbReference type="ARBA" id="ARBA00048721"/>
    </source>
</evidence>
<dbReference type="CDD" id="cd02165">
    <property type="entry name" value="NMNAT"/>
    <property type="match status" value="1"/>
</dbReference>
<name>A0A2S6FWV4_9CLOT</name>
<dbReference type="NCBIfam" id="TIGR00482">
    <property type="entry name" value="nicotinate (nicotinamide) nucleotide adenylyltransferase"/>
    <property type="match status" value="1"/>
</dbReference>
<keyword evidence="7 10" id="KW-0067">ATP-binding</keyword>
<dbReference type="InterPro" id="IPR014729">
    <property type="entry name" value="Rossmann-like_a/b/a_fold"/>
</dbReference>
<dbReference type="AlphaFoldDB" id="A0A2S6FWV4"/>
<dbReference type="PANTHER" id="PTHR39321">
    <property type="entry name" value="NICOTINATE-NUCLEOTIDE ADENYLYLTRANSFERASE-RELATED"/>
    <property type="match status" value="1"/>
</dbReference>
<dbReference type="GO" id="GO:0009435">
    <property type="term" value="P:NAD+ biosynthetic process"/>
    <property type="evidence" value="ECO:0007669"/>
    <property type="project" value="UniProtKB-UniRule"/>
</dbReference>
<comment type="similarity">
    <text evidence="10">Belongs to the NadD family.</text>
</comment>
<dbReference type="NCBIfam" id="TIGR00125">
    <property type="entry name" value="cyt_tran_rel"/>
    <property type="match status" value="1"/>
</dbReference>
<sequence>MKSKGIFGGTFDPIHIAHMYIASEALRQLSLDEIIFVPNGNPPHKKGEKVTKPEVRYELTKMAIKDYNRFSISDYEIFKKGYSYTYETLQHFKSIDESKLYFIVGADSLMEIYSWKNVECILKDCTLVVFNRPSYNKEDILVQKSKVEREFQTEILWLDLLNLDISSSYIRNKIKEGINIEYFLPYGVYDCIKTMGLYK</sequence>
<dbReference type="InterPro" id="IPR004821">
    <property type="entry name" value="Cyt_trans-like"/>
</dbReference>
<keyword evidence="4 10" id="KW-0808">Transferase</keyword>
<comment type="function">
    <text evidence="1 10">Catalyzes the reversible adenylation of nicotinate mononucleotide (NaMN) to nicotinic acid adenine dinucleotide (NaAD).</text>
</comment>
<protein>
    <recommendedName>
        <fullName evidence="10">Probable nicotinate-nucleotide adenylyltransferase</fullName>
        <ecNumber evidence="10">2.7.7.18</ecNumber>
    </recommendedName>
    <alternativeName>
        <fullName evidence="10">Deamido-NAD(+) diphosphorylase</fullName>
    </alternativeName>
    <alternativeName>
        <fullName evidence="10">Deamido-NAD(+) pyrophosphorylase</fullName>
    </alternativeName>
    <alternativeName>
        <fullName evidence="10">Nicotinate mononucleotide adenylyltransferase</fullName>
        <shortName evidence="10">NaMN adenylyltransferase</shortName>
    </alternativeName>
</protein>
<dbReference type="EMBL" id="PTIS01000011">
    <property type="protein sequence ID" value="PPK47949.1"/>
    <property type="molecule type" value="Genomic_DNA"/>
</dbReference>
<dbReference type="GeneID" id="75089113"/>
<keyword evidence="8 10" id="KW-0520">NAD</keyword>
<evidence type="ECO:0000259" key="11">
    <source>
        <dbReference type="Pfam" id="PF01467"/>
    </source>
</evidence>
<dbReference type="PANTHER" id="PTHR39321:SF3">
    <property type="entry name" value="PHOSPHOPANTETHEINE ADENYLYLTRANSFERASE"/>
    <property type="match status" value="1"/>
</dbReference>
<proteinExistence type="inferred from homology"/>
<dbReference type="UniPathway" id="UPA00253">
    <property type="reaction ID" value="UER00332"/>
</dbReference>
<dbReference type="GO" id="GO:0004515">
    <property type="term" value="F:nicotinate-nucleotide adenylyltransferase activity"/>
    <property type="evidence" value="ECO:0007669"/>
    <property type="project" value="UniProtKB-UniRule"/>
</dbReference>
<evidence type="ECO:0000256" key="4">
    <source>
        <dbReference type="ARBA" id="ARBA00022679"/>
    </source>
</evidence>
<evidence type="ECO:0000313" key="12">
    <source>
        <dbReference type="EMBL" id="PPK47949.1"/>
    </source>
</evidence>
<gene>
    <name evidence="10" type="primary">nadD</name>
    <name evidence="12" type="ORF">BD821_1116</name>
</gene>
<keyword evidence="5 10" id="KW-0548">Nucleotidyltransferase</keyword>
<dbReference type="Proteomes" id="UP000239863">
    <property type="component" value="Unassembled WGS sequence"/>
</dbReference>
<evidence type="ECO:0000256" key="8">
    <source>
        <dbReference type="ARBA" id="ARBA00023027"/>
    </source>
</evidence>
<dbReference type="Gene3D" id="3.40.50.620">
    <property type="entry name" value="HUPs"/>
    <property type="match status" value="1"/>
</dbReference>
<comment type="pathway">
    <text evidence="2 10">Cofactor biosynthesis; NAD(+) biosynthesis; deamido-NAD(+) from nicotinate D-ribonucleotide: step 1/1.</text>
</comment>
<feature type="domain" description="Cytidyltransferase-like" evidence="11">
    <location>
        <begin position="6"/>
        <end position="172"/>
    </location>
</feature>
<organism evidence="12 13">
    <name type="scientific">Clostridium algidicarnis DSM 15099</name>
    <dbReference type="NCBI Taxonomy" id="1121295"/>
    <lineage>
        <taxon>Bacteria</taxon>
        <taxon>Bacillati</taxon>
        <taxon>Bacillota</taxon>
        <taxon>Clostridia</taxon>
        <taxon>Eubacteriales</taxon>
        <taxon>Clostridiaceae</taxon>
        <taxon>Clostridium</taxon>
    </lineage>
</organism>
<dbReference type="SUPFAM" id="SSF52374">
    <property type="entry name" value="Nucleotidylyl transferase"/>
    <property type="match status" value="1"/>
</dbReference>
<evidence type="ECO:0000256" key="3">
    <source>
        <dbReference type="ARBA" id="ARBA00022642"/>
    </source>
</evidence>
<dbReference type="InterPro" id="IPR005248">
    <property type="entry name" value="NadD/NMNAT"/>
</dbReference>
<comment type="catalytic activity">
    <reaction evidence="9 10">
        <text>nicotinate beta-D-ribonucleotide + ATP + H(+) = deamido-NAD(+) + diphosphate</text>
        <dbReference type="Rhea" id="RHEA:22860"/>
        <dbReference type="ChEBI" id="CHEBI:15378"/>
        <dbReference type="ChEBI" id="CHEBI:30616"/>
        <dbReference type="ChEBI" id="CHEBI:33019"/>
        <dbReference type="ChEBI" id="CHEBI:57502"/>
        <dbReference type="ChEBI" id="CHEBI:58437"/>
        <dbReference type="EC" id="2.7.7.18"/>
    </reaction>
</comment>
<dbReference type="RefSeq" id="WP_029450784.1">
    <property type="nucleotide sequence ID" value="NZ_PTIS01000011.1"/>
</dbReference>